<dbReference type="OrthoDB" id="5332616at2759"/>
<keyword evidence="4" id="KW-1185">Reference proteome</keyword>
<organism evidence="3 4">
    <name type="scientific">Fusarium tricinctum</name>
    <dbReference type="NCBI Taxonomy" id="61284"/>
    <lineage>
        <taxon>Eukaryota</taxon>
        <taxon>Fungi</taxon>
        <taxon>Dikarya</taxon>
        <taxon>Ascomycota</taxon>
        <taxon>Pezizomycotina</taxon>
        <taxon>Sordariomycetes</taxon>
        <taxon>Hypocreomycetidae</taxon>
        <taxon>Hypocreales</taxon>
        <taxon>Nectriaceae</taxon>
        <taxon>Fusarium</taxon>
        <taxon>Fusarium tricinctum species complex</taxon>
    </lineage>
</organism>
<dbReference type="InterPro" id="IPR016170">
    <property type="entry name" value="Cytok_DH_C_sf"/>
</dbReference>
<dbReference type="GO" id="GO:0050660">
    <property type="term" value="F:flavin adenine dinucleotide binding"/>
    <property type="evidence" value="ECO:0007669"/>
    <property type="project" value="InterPro"/>
</dbReference>
<gene>
    <name evidence="3" type="ORF">BKA59DRAFT_409359</name>
</gene>
<dbReference type="Gene3D" id="1.10.45.10">
    <property type="entry name" value="Vanillyl-alcohol Oxidase, Chain A, domain 4"/>
    <property type="match status" value="1"/>
</dbReference>
<dbReference type="InterPro" id="IPR016171">
    <property type="entry name" value="Vanillyl_alc_oxidase_C-sub2"/>
</dbReference>
<reference evidence="3" key="1">
    <citation type="journal article" date="2021" name="Nat. Commun.">
        <title>Genetic determinants of endophytism in the Arabidopsis root mycobiome.</title>
        <authorList>
            <person name="Mesny F."/>
            <person name="Miyauchi S."/>
            <person name="Thiergart T."/>
            <person name="Pickel B."/>
            <person name="Atanasova L."/>
            <person name="Karlsson M."/>
            <person name="Huettel B."/>
            <person name="Barry K.W."/>
            <person name="Haridas S."/>
            <person name="Chen C."/>
            <person name="Bauer D."/>
            <person name="Andreopoulos W."/>
            <person name="Pangilinan J."/>
            <person name="LaButti K."/>
            <person name="Riley R."/>
            <person name="Lipzen A."/>
            <person name="Clum A."/>
            <person name="Drula E."/>
            <person name="Henrissat B."/>
            <person name="Kohler A."/>
            <person name="Grigoriev I.V."/>
            <person name="Martin F.M."/>
            <person name="Hacquard S."/>
        </authorList>
    </citation>
    <scope>NUCLEOTIDE SEQUENCE</scope>
    <source>
        <strain evidence="3">MPI-SDFR-AT-0068</strain>
    </source>
</reference>
<dbReference type="AlphaFoldDB" id="A0A8K0W5Q5"/>
<evidence type="ECO:0000256" key="1">
    <source>
        <dbReference type="ARBA" id="ARBA00022630"/>
    </source>
</evidence>
<keyword evidence="2" id="KW-0274">FAD</keyword>
<accession>A0A8K0W5Q5</accession>
<evidence type="ECO:0000256" key="2">
    <source>
        <dbReference type="ARBA" id="ARBA00022827"/>
    </source>
</evidence>
<protein>
    <submittedName>
        <fullName evidence="3">Uncharacterized protein</fullName>
    </submittedName>
</protein>
<dbReference type="GO" id="GO:0003824">
    <property type="term" value="F:catalytic activity"/>
    <property type="evidence" value="ECO:0007669"/>
    <property type="project" value="InterPro"/>
</dbReference>
<keyword evidence="1" id="KW-0285">Flavoprotein</keyword>
<evidence type="ECO:0000313" key="3">
    <source>
        <dbReference type="EMBL" id="KAH7230941.1"/>
    </source>
</evidence>
<comment type="caution">
    <text evidence="3">The sequence shown here is derived from an EMBL/GenBank/DDBJ whole genome shotgun (WGS) entry which is preliminary data.</text>
</comment>
<dbReference type="SUPFAM" id="SSF55103">
    <property type="entry name" value="FAD-linked oxidases, C-terminal domain"/>
    <property type="match status" value="1"/>
</dbReference>
<dbReference type="Proteomes" id="UP000813427">
    <property type="component" value="Unassembled WGS sequence"/>
</dbReference>
<name>A0A8K0W5Q5_9HYPO</name>
<dbReference type="InterPro" id="IPR016164">
    <property type="entry name" value="FAD-linked_Oxase-like_C"/>
</dbReference>
<dbReference type="Gene3D" id="3.40.462.10">
    <property type="entry name" value="FAD-linked oxidases, C-terminal domain"/>
    <property type="match status" value="1"/>
</dbReference>
<proteinExistence type="predicted"/>
<dbReference type="EMBL" id="JAGPXF010000009">
    <property type="protein sequence ID" value="KAH7230941.1"/>
    <property type="molecule type" value="Genomic_DNA"/>
</dbReference>
<sequence>MNHPNLLFFDNKSESQKAADKLCFLQLLAVARKHGYSEYRTHLDCMDAVPEQFDFNSHIHRGIVEQLKDCIDLNGILVPGKSGIWPERYRDMRQSPEQVKI</sequence>
<evidence type="ECO:0000313" key="4">
    <source>
        <dbReference type="Proteomes" id="UP000813427"/>
    </source>
</evidence>